<evidence type="ECO:0008006" key="4">
    <source>
        <dbReference type="Google" id="ProtNLM"/>
    </source>
</evidence>
<sequence>MHCAASSTGVGSGTLEIPHLSVAVRNGPQSSASALQTPLEDCQQAVVTSFSDSLFHNPGHLTSDTVQCINPAHFLPVQITAIDGSVSTFIASNSVTESFVTAQQSAPCEGSHNAGTTPPETATPTRRRSRAHGMRGFTNRQRTHTERPHMMDVDASPAQGPLAPPQREGAPLDYMCFGRCDQVCEHCRALFWLEEKKAGMPASAPPQYQKCCAVRLFRTARDKLLEADIPNFQIRLFGVIGANQYELPTADTIGAIVYEGGPESMTDYDVIIERHSREPESVNKLHPTYMALQFPLLFIYGEEGYHLNLILRNLEGSARQEEKKMTMKVYYAYQLCDRVEKKRFSGK</sequence>
<keyword evidence="3" id="KW-1185">Reference proteome</keyword>
<evidence type="ECO:0000313" key="3">
    <source>
        <dbReference type="Proteomes" id="UP000245207"/>
    </source>
</evidence>
<accession>A0A2U1Q427</accession>
<name>A0A2U1Q427_ARTAN</name>
<gene>
    <name evidence="2" type="ORF">CTI12_AA077610</name>
</gene>
<reference evidence="2 3" key="1">
    <citation type="journal article" date="2018" name="Mol. Plant">
        <title>The genome of Artemisia annua provides insight into the evolution of Asteraceae family and artemisinin biosynthesis.</title>
        <authorList>
            <person name="Shen Q."/>
            <person name="Zhang L."/>
            <person name="Liao Z."/>
            <person name="Wang S."/>
            <person name="Yan T."/>
            <person name="Shi P."/>
            <person name="Liu M."/>
            <person name="Fu X."/>
            <person name="Pan Q."/>
            <person name="Wang Y."/>
            <person name="Lv Z."/>
            <person name="Lu X."/>
            <person name="Zhang F."/>
            <person name="Jiang W."/>
            <person name="Ma Y."/>
            <person name="Chen M."/>
            <person name="Hao X."/>
            <person name="Li L."/>
            <person name="Tang Y."/>
            <person name="Lv G."/>
            <person name="Zhou Y."/>
            <person name="Sun X."/>
            <person name="Brodelius P.E."/>
            <person name="Rose J.K.C."/>
            <person name="Tang K."/>
        </authorList>
    </citation>
    <scope>NUCLEOTIDE SEQUENCE [LARGE SCALE GENOMIC DNA]</scope>
    <source>
        <strain evidence="3">cv. Huhao1</strain>
        <tissue evidence="2">Leaf</tissue>
    </source>
</reference>
<feature type="region of interest" description="Disordered" evidence="1">
    <location>
        <begin position="106"/>
        <end position="148"/>
    </location>
</feature>
<dbReference type="PANTHER" id="PTHR45786">
    <property type="entry name" value="DNA BINDING PROTEIN-LIKE"/>
    <property type="match status" value="1"/>
</dbReference>
<proteinExistence type="predicted"/>
<protein>
    <recommendedName>
        <fullName evidence="4">Helitron helicase-like domain-containing protein</fullName>
    </recommendedName>
</protein>
<dbReference type="AlphaFoldDB" id="A0A2U1Q427"/>
<feature type="compositionally biased region" description="Low complexity" evidence="1">
    <location>
        <begin position="114"/>
        <end position="124"/>
    </location>
</feature>
<evidence type="ECO:0000313" key="2">
    <source>
        <dbReference type="EMBL" id="PWA92759.1"/>
    </source>
</evidence>
<dbReference type="Proteomes" id="UP000245207">
    <property type="component" value="Unassembled WGS sequence"/>
</dbReference>
<comment type="caution">
    <text evidence="2">The sequence shown here is derived from an EMBL/GenBank/DDBJ whole genome shotgun (WGS) entry which is preliminary data.</text>
</comment>
<evidence type="ECO:0000256" key="1">
    <source>
        <dbReference type="SAM" id="MobiDB-lite"/>
    </source>
</evidence>
<dbReference type="EMBL" id="PKPP01000438">
    <property type="protein sequence ID" value="PWA92759.1"/>
    <property type="molecule type" value="Genomic_DNA"/>
</dbReference>
<organism evidence="2 3">
    <name type="scientific">Artemisia annua</name>
    <name type="common">Sweet wormwood</name>
    <dbReference type="NCBI Taxonomy" id="35608"/>
    <lineage>
        <taxon>Eukaryota</taxon>
        <taxon>Viridiplantae</taxon>
        <taxon>Streptophyta</taxon>
        <taxon>Embryophyta</taxon>
        <taxon>Tracheophyta</taxon>
        <taxon>Spermatophyta</taxon>
        <taxon>Magnoliopsida</taxon>
        <taxon>eudicotyledons</taxon>
        <taxon>Gunneridae</taxon>
        <taxon>Pentapetalae</taxon>
        <taxon>asterids</taxon>
        <taxon>campanulids</taxon>
        <taxon>Asterales</taxon>
        <taxon>Asteraceae</taxon>
        <taxon>Asteroideae</taxon>
        <taxon>Anthemideae</taxon>
        <taxon>Artemisiinae</taxon>
        <taxon>Artemisia</taxon>
    </lineage>
</organism>
<dbReference type="PANTHER" id="PTHR45786:SF74">
    <property type="entry name" value="ATP-DEPENDENT DNA HELICASE"/>
    <property type="match status" value="1"/>
</dbReference>